<protein>
    <submittedName>
        <fullName evidence="4">Uncharacterized protein LOC117144928</fullName>
    </submittedName>
</protein>
<keyword evidence="2" id="KW-0472">Membrane</keyword>
<sequence>MFKSKSFDLVIEEKTKKPERLYQPRRMRWLKYIILPAVFSFALLLILVNVDFSDNSEDSTHLGNETSLLISSYGFENNTLHREFFSGVVAFHSLVIENCTIVHINDGAFDQESTANITSLQLINVQLENFTESALHGLHKLQNFTLVNENNHFRPFGFLSAVAESLISAEIHQSLATDISYSVRDFLGSRNFTQLKYLDLSGTHLDKSLIKESFDNLPALEQLILRNCGLGHIEWEIVKPRLKLLHHLDLGGAWKMGNYEYQLDVSAFSPETTTNSEEISTILAERAMGPEVVGTTTPGTTTSIYMPSTSIQDDTSTSTQGTTPKYESTSTTETTISTTPSSKCEEELCQDLVCSRISTDTVSSADLGRSSCQDGLLVEICESTCTTPTFFCVILGENFTSASNCCSHQTMRCEVSAQVSWFEDHSGLVIGLGVGLLFVGSFLGMLIVFGTLRLKPSWLRGSRRRESKTIGLIQGRFEKDPYEQVGGPIATIDNNEYVTAYHRYLEQANHRPTESNKYIRPPRDRAPSVPPSSDYPLPLPARNCNVYESCELYEELP</sequence>
<keyword evidence="3" id="KW-1185">Reference proteome</keyword>
<organism evidence="3 4">
    <name type="scientific">Drosophila mauritiana</name>
    <name type="common">Fruit fly</name>
    <dbReference type="NCBI Taxonomy" id="7226"/>
    <lineage>
        <taxon>Eukaryota</taxon>
        <taxon>Metazoa</taxon>
        <taxon>Ecdysozoa</taxon>
        <taxon>Arthropoda</taxon>
        <taxon>Hexapoda</taxon>
        <taxon>Insecta</taxon>
        <taxon>Pterygota</taxon>
        <taxon>Neoptera</taxon>
        <taxon>Endopterygota</taxon>
        <taxon>Diptera</taxon>
        <taxon>Brachycera</taxon>
        <taxon>Muscomorpha</taxon>
        <taxon>Ephydroidea</taxon>
        <taxon>Drosophilidae</taxon>
        <taxon>Drosophila</taxon>
        <taxon>Sophophora</taxon>
    </lineage>
</organism>
<name>A0A6P8KEA5_DROMA</name>
<dbReference type="RefSeq" id="XP_033166272.1">
    <property type="nucleotide sequence ID" value="XM_033310381.1"/>
</dbReference>
<feature type="region of interest" description="Disordered" evidence="1">
    <location>
        <begin position="512"/>
        <end position="534"/>
    </location>
</feature>
<dbReference type="GeneID" id="117144928"/>
<feature type="transmembrane region" description="Helical" evidence="2">
    <location>
        <begin position="29"/>
        <end position="50"/>
    </location>
</feature>
<feature type="transmembrane region" description="Helical" evidence="2">
    <location>
        <begin position="428"/>
        <end position="454"/>
    </location>
</feature>
<feature type="region of interest" description="Disordered" evidence="1">
    <location>
        <begin position="292"/>
        <end position="338"/>
    </location>
</feature>
<proteinExistence type="predicted"/>
<keyword evidence="2" id="KW-0812">Transmembrane</keyword>
<dbReference type="Proteomes" id="UP000515162">
    <property type="component" value="Chromosome 3R"/>
</dbReference>
<accession>A0A6P8KEA5</accession>
<evidence type="ECO:0000313" key="4">
    <source>
        <dbReference type="RefSeq" id="XP_033166272.1"/>
    </source>
</evidence>
<dbReference type="AlphaFoldDB" id="A0A6P8KEA5"/>
<keyword evidence="2" id="KW-1133">Transmembrane helix</keyword>
<dbReference type="Gene3D" id="3.80.10.10">
    <property type="entry name" value="Ribonuclease Inhibitor"/>
    <property type="match status" value="1"/>
</dbReference>
<evidence type="ECO:0000313" key="3">
    <source>
        <dbReference type="Proteomes" id="UP000515162"/>
    </source>
</evidence>
<dbReference type="InterPro" id="IPR032675">
    <property type="entry name" value="LRR_dom_sf"/>
</dbReference>
<gene>
    <name evidence="4" type="primary">LOC117144928</name>
</gene>
<dbReference type="SUPFAM" id="SSF52058">
    <property type="entry name" value="L domain-like"/>
    <property type="match status" value="1"/>
</dbReference>
<reference evidence="4" key="1">
    <citation type="submission" date="2025-08" db="UniProtKB">
        <authorList>
            <consortium name="RefSeq"/>
        </authorList>
    </citation>
    <scope>IDENTIFICATION</scope>
    <source>
        <strain evidence="4">Mau12</strain>
        <tissue evidence="4">Whole Body</tissue>
    </source>
</reference>
<evidence type="ECO:0000256" key="1">
    <source>
        <dbReference type="SAM" id="MobiDB-lite"/>
    </source>
</evidence>
<evidence type="ECO:0000256" key="2">
    <source>
        <dbReference type="SAM" id="Phobius"/>
    </source>
</evidence>